<feature type="transmembrane region" description="Helical" evidence="2">
    <location>
        <begin position="756"/>
        <end position="780"/>
    </location>
</feature>
<evidence type="ECO:0000313" key="3">
    <source>
        <dbReference type="EMBL" id="CAJ1956775.1"/>
    </source>
</evidence>
<evidence type="ECO:0000256" key="2">
    <source>
        <dbReference type="SAM" id="Phobius"/>
    </source>
</evidence>
<accession>A0AAD2FY04</accession>
<feature type="compositionally biased region" description="Acidic residues" evidence="1">
    <location>
        <begin position="791"/>
        <end position="809"/>
    </location>
</feature>
<proteinExistence type="predicted"/>
<sequence length="914" mass="100508">MELVGRGSFAELDMDKEAWWTDHPAYHRMLSISAACESATTNLNDRASLSNEFQIIRDFAIDIAANRQCDQFSVSQENTKLVCTVDFGNAVHDLQNICSNVYGAIYSLSNYTYRCDKNTNEDFLVYNELNWPMCVAPVCGQTGWRSYQVAGAEQIGSWLQNQGYADSTCERLRLLPQFATLPESIPTTCSADTDQIMATVDAATTGLASHRSTQAISCTNQANGFQCSIDFSLFDHGFEAQCDDNTSNRGIYIEIDYSLSCTKSGSSLTLQVTNDPFCPSQVLCQASEYGTEAAKVRPPSMIALMATEGYACTYNSDIVFEDFKRSLTPTNSAAPSASAAPSSVPSVSTRPSLSFAPSDVPSLQGCSGASADLMTQNQVVRQAMENIQTELDSQPQTSYCTNNNGQVFCDYDYNPIDHTLEKDCAAEGGTYLEHTFEIICTKPATGEETVTQHIDRPFCLDQRCEYVEMSDFIQQHYKSDIPDADTLCISYELQELLVGGRSDVAAIPVSAGCQYEANQMSSTTAILNAKALIKSEYEEFGSKEIRNYCPSKQPGFLECDFDFSSSILDITNNLRNDCPANGGQYLTSAFTVVCQDPIDQVEVTFNVRNVPGCVGYCCEPGESRTLMEAEHTWFTDYYIIDRGWTCGTMVINTMSTPNFNVDSACVTPAPGVIPTMAPVVNQGGDDGDCTDHPVWGCYKGLVHPLFDGVFTPQTVPTFAPTPTALHFDNFVNPSPGSEPSGNSNPTDTASTDEGGLGGGAIAGIIIAVLLLLCAMCYLLFRAVRQRQDKEEDYDKEGDQSELDFNDPENQDPRQPVFGDEESYPDPDHDESTTDPHGDDQSYDTRDWEADESQGFSDDNDASTSEYTEGNDDSPDSRFSIDEDDDGDDHEDDSSYEDDDDRTDDYTEDSNRRYT</sequence>
<dbReference type="Proteomes" id="UP001295423">
    <property type="component" value="Unassembled WGS sequence"/>
</dbReference>
<protein>
    <submittedName>
        <fullName evidence="3">Uncharacterized protein</fullName>
    </submittedName>
</protein>
<evidence type="ECO:0000313" key="4">
    <source>
        <dbReference type="Proteomes" id="UP001295423"/>
    </source>
</evidence>
<keyword evidence="2" id="KW-0812">Transmembrane</keyword>
<feature type="compositionally biased region" description="Polar residues" evidence="1">
    <location>
        <begin position="853"/>
        <end position="867"/>
    </location>
</feature>
<feature type="compositionally biased region" description="Low complexity" evidence="1">
    <location>
        <begin position="331"/>
        <end position="354"/>
    </location>
</feature>
<feature type="compositionally biased region" description="Low complexity" evidence="1">
    <location>
        <begin position="732"/>
        <end position="745"/>
    </location>
</feature>
<feature type="region of interest" description="Disordered" evidence="1">
    <location>
        <begin position="331"/>
        <end position="359"/>
    </location>
</feature>
<keyword evidence="2" id="KW-1133">Transmembrane helix</keyword>
<feature type="region of interest" description="Disordered" evidence="1">
    <location>
        <begin position="791"/>
        <end position="914"/>
    </location>
</feature>
<feature type="compositionally biased region" description="Acidic residues" evidence="1">
    <location>
        <begin position="881"/>
        <end position="907"/>
    </location>
</feature>
<keyword evidence="2" id="KW-0472">Membrane</keyword>
<dbReference type="AlphaFoldDB" id="A0AAD2FY04"/>
<keyword evidence="4" id="KW-1185">Reference proteome</keyword>
<organism evidence="3 4">
    <name type="scientific">Cylindrotheca closterium</name>
    <dbReference type="NCBI Taxonomy" id="2856"/>
    <lineage>
        <taxon>Eukaryota</taxon>
        <taxon>Sar</taxon>
        <taxon>Stramenopiles</taxon>
        <taxon>Ochrophyta</taxon>
        <taxon>Bacillariophyta</taxon>
        <taxon>Bacillariophyceae</taxon>
        <taxon>Bacillariophycidae</taxon>
        <taxon>Bacillariales</taxon>
        <taxon>Bacillariaceae</taxon>
        <taxon>Cylindrotheca</taxon>
    </lineage>
</organism>
<evidence type="ECO:0000256" key="1">
    <source>
        <dbReference type="SAM" id="MobiDB-lite"/>
    </source>
</evidence>
<name>A0AAD2FY04_9STRA</name>
<reference evidence="3" key="1">
    <citation type="submission" date="2023-08" db="EMBL/GenBank/DDBJ databases">
        <authorList>
            <person name="Audoor S."/>
            <person name="Bilcke G."/>
        </authorList>
    </citation>
    <scope>NUCLEOTIDE SEQUENCE</scope>
</reference>
<feature type="compositionally biased region" description="Basic and acidic residues" evidence="1">
    <location>
        <begin position="825"/>
        <end position="847"/>
    </location>
</feature>
<gene>
    <name evidence="3" type="ORF">CYCCA115_LOCUS16391</name>
</gene>
<dbReference type="EMBL" id="CAKOGP040001925">
    <property type="protein sequence ID" value="CAJ1956775.1"/>
    <property type="molecule type" value="Genomic_DNA"/>
</dbReference>
<comment type="caution">
    <text evidence="3">The sequence shown here is derived from an EMBL/GenBank/DDBJ whole genome shotgun (WGS) entry which is preliminary data.</text>
</comment>
<feature type="region of interest" description="Disordered" evidence="1">
    <location>
        <begin position="728"/>
        <end position="751"/>
    </location>
</feature>